<evidence type="ECO:0000313" key="2">
    <source>
        <dbReference type="EMBL" id="MFC6206351.1"/>
    </source>
</evidence>
<gene>
    <name evidence="2" type="ORF">ACFP1G_02505</name>
</gene>
<comment type="caution">
    <text evidence="2">The sequence shown here is derived from an EMBL/GenBank/DDBJ whole genome shotgun (WGS) entry which is preliminary data.</text>
</comment>
<feature type="transmembrane region" description="Helical" evidence="1">
    <location>
        <begin position="60"/>
        <end position="79"/>
    </location>
</feature>
<protein>
    <recommendedName>
        <fullName evidence="4">HPP family protein</fullName>
    </recommendedName>
</protein>
<accession>A0ABW1SQP1</accession>
<evidence type="ECO:0008006" key="4">
    <source>
        <dbReference type="Google" id="ProtNLM"/>
    </source>
</evidence>
<dbReference type="EMBL" id="JBHSSK010000007">
    <property type="protein sequence ID" value="MFC6206351.1"/>
    <property type="molecule type" value="Genomic_DNA"/>
</dbReference>
<keyword evidence="1" id="KW-1133">Transmembrane helix</keyword>
<feature type="transmembrane region" description="Helical" evidence="1">
    <location>
        <begin position="123"/>
        <end position="144"/>
    </location>
</feature>
<keyword evidence="1" id="KW-0812">Transmembrane</keyword>
<feature type="transmembrane region" description="Helical" evidence="1">
    <location>
        <begin position="203"/>
        <end position="222"/>
    </location>
</feature>
<name>A0ABW1SQP1_9LACO</name>
<evidence type="ECO:0000256" key="1">
    <source>
        <dbReference type="SAM" id="Phobius"/>
    </source>
</evidence>
<feature type="transmembrane region" description="Helical" evidence="1">
    <location>
        <begin position="164"/>
        <end position="191"/>
    </location>
</feature>
<organism evidence="2 3">
    <name type="scientific">Levilactobacillus tongjiangensis</name>
    <dbReference type="NCBI Taxonomy" id="2486023"/>
    <lineage>
        <taxon>Bacteria</taxon>
        <taxon>Bacillati</taxon>
        <taxon>Bacillota</taxon>
        <taxon>Bacilli</taxon>
        <taxon>Lactobacillales</taxon>
        <taxon>Lactobacillaceae</taxon>
        <taxon>Levilactobacillus</taxon>
    </lineage>
</organism>
<dbReference type="RefSeq" id="WP_125692075.1">
    <property type="nucleotide sequence ID" value="NZ_JBHSSK010000007.1"/>
</dbReference>
<reference evidence="3" key="1">
    <citation type="journal article" date="2019" name="Int. J. Syst. Evol. Microbiol.">
        <title>The Global Catalogue of Microorganisms (GCM) 10K type strain sequencing project: providing services to taxonomists for standard genome sequencing and annotation.</title>
        <authorList>
            <consortium name="The Broad Institute Genomics Platform"/>
            <consortium name="The Broad Institute Genome Sequencing Center for Infectious Disease"/>
            <person name="Wu L."/>
            <person name="Ma J."/>
        </authorList>
    </citation>
    <scope>NUCLEOTIDE SEQUENCE [LARGE SCALE GENOMIC DNA]</scope>
    <source>
        <strain evidence="3">CCM 8905</strain>
    </source>
</reference>
<feature type="transmembrane region" description="Helical" evidence="1">
    <location>
        <begin position="12"/>
        <end position="27"/>
    </location>
</feature>
<keyword evidence="1" id="KW-0472">Membrane</keyword>
<feature type="transmembrane region" description="Helical" evidence="1">
    <location>
        <begin position="85"/>
        <end position="116"/>
    </location>
</feature>
<proteinExistence type="predicted"/>
<sequence>MHLSKLELRDYLIGFTLVLFMVAIATWLNDYEIILPEIGALTAGMWIYHNPTWIAQPSKIFLAPSGTAVIGFLLNQLAIGYAEKVLLTLILILLLLNVLRSTLAPSFATGLLPIIINATHWSFILAIFTFTLILMIGVLLQGHYRGLPAGQPLHWQHMLGFSLAAGIWVAAVWIAGFPQMAGIPPVLVVFFEVSQMPNYRGKLALKHIVALSGAATLGVLVHLILASWLLSALVTLPLVFILLQLLRIKLPAAYAFPLLALVLPANMFHTLPIAATLASCFFLGSVVIFHQVADCVRLSSENSEI</sequence>
<feature type="transmembrane region" description="Helical" evidence="1">
    <location>
        <begin position="258"/>
        <end position="289"/>
    </location>
</feature>
<keyword evidence="3" id="KW-1185">Reference proteome</keyword>
<evidence type="ECO:0000313" key="3">
    <source>
        <dbReference type="Proteomes" id="UP001596254"/>
    </source>
</evidence>
<dbReference type="Proteomes" id="UP001596254">
    <property type="component" value="Unassembled WGS sequence"/>
</dbReference>
<feature type="transmembrane region" description="Helical" evidence="1">
    <location>
        <begin position="228"/>
        <end position="246"/>
    </location>
</feature>